<feature type="transmembrane region" description="Helical" evidence="7">
    <location>
        <begin position="373"/>
        <end position="396"/>
    </location>
</feature>
<dbReference type="SUPFAM" id="SSF103473">
    <property type="entry name" value="MFS general substrate transporter"/>
    <property type="match status" value="1"/>
</dbReference>
<comment type="subcellular location">
    <subcellularLocation>
        <location evidence="1">Membrane</location>
        <topology evidence="1">Multi-pass membrane protein</topology>
    </subcellularLocation>
</comment>
<proteinExistence type="inferred from homology"/>
<evidence type="ECO:0000313" key="9">
    <source>
        <dbReference type="EMBL" id="KIN06758.1"/>
    </source>
</evidence>
<evidence type="ECO:0000256" key="1">
    <source>
        <dbReference type="ARBA" id="ARBA00004141"/>
    </source>
</evidence>
<comment type="similarity">
    <text evidence="6">Belongs to the major facilitator superfamily. Allantoate permease family.</text>
</comment>
<evidence type="ECO:0000256" key="7">
    <source>
        <dbReference type="SAM" id="Phobius"/>
    </source>
</evidence>
<evidence type="ECO:0000313" key="10">
    <source>
        <dbReference type="Proteomes" id="UP000054321"/>
    </source>
</evidence>
<dbReference type="Pfam" id="PF07690">
    <property type="entry name" value="MFS_1"/>
    <property type="match status" value="1"/>
</dbReference>
<dbReference type="Gene3D" id="1.20.1250.20">
    <property type="entry name" value="MFS general substrate transporter like domains"/>
    <property type="match status" value="2"/>
</dbReference>
<keyword evidence="5 7" id="KW-0472">Membrane</keyword>
<organism evidence="9 10">
    <name type="scientific">Oidiodendron maius (strain Zn)</name>
    <dbReference type="NCBI Taxonomy" id="913774"/>
    <lineage>
        <taxon>Eukaryota</taxon>
        <taxon>Fungi</taxon>
        <taxon>Dikarya</taxon>
        <taxon>Ascomycota</taxon>
        <taxon>Pezizomycotina</taxon>
        <taxon>Leotiomycetes</taxon>
        <taxon>Leotiomycetes incertae sedis</taxon>
        <taxon>Myxotrichaceae</taxon>
        <taxon>Oidiodendron</taxon>
    </lineage>
</organism>
<evidence type="ECO:0000256" key="3">
    <source>
        <dbReference type="ARBA" id="ARBA00022692"/>
    </source>
</evidence>
<dbReference type="InterPro" id="IPR020846">
    <property type="entry name" value="MFS_dom"/>
</dbReference>
<feature type="domain" description="Major facilitator superfamily (MFS) profile" evidence="8">
    <location>
        <begin position="55"/>
        <end position="468"/>
    </location>
</feature>
<feature type="transmembrane region" description="Helical" evidence="7">
    <location>
        <begin position="408"/>
        <end position="424"/>
    </location>
</feature>
<name>A0A0C3DXC8_OIDMZ</name>
<dbReference type="GO" id="GO:0022857">
    <property type="term" value="F:transmembrane transporter activity"/>
    <property type="evidence" value="ECO:0007669"/>
    <property type="project" value="InterPro"/>
</dbReference>
<feature type="transmembrane region" description="Helical" evidence="7">
    <location>
        <begin position="92"/>
        <end position="114"/>
    </location>
</feature>
<evidence type="ECO:0000256" key="2">
    <source>
        <dbReference type="ARBA" id="ARBA00022448"/>
    </source>
</evidence>
<feature type="transmembrane region" description="Helical" evidence="7">
    <location>
        <begin position="444"/>
        <end position="463"/>
    </location>
</feature>
<keyword evidence="4 7" id="KW-1133">Transmembrane helix</keyword>
<reference evidence="10" key="2">
    <citation type="submission" date="2015-01" db="EMBL/GenBank/DDBJ databases">
        <title>Evolutionary Origins and Diversification of the Mycorrhizal Mutualists.</title>
        <authorList>
            <consortium name="DOE Joint Genome Institute"/>
            <consortium name="Mycorrhizal Genomics Consortium"/>
            <person name="Kohler A."/>
            <person name="Kuo A."/>
            <person name="Nagy L.G."/>
            <person name="Floudas D."/>
            <person name="Copeland A."/>
            <person name="Barry K.W."/>
            <person name="Cichocki N."/>
            <person name="Veneault-Fourrey C."/>
            <person name="LaButti K."/>
            <person name="Lindquist E.A."/>
            <person name="Lipzen A."/>
            <person name="Lundell T."/>
            <person name="Morin E."/>
            <person name="Murat C."/>
            <person name="Riley R."/>
            <person name="Ohm R."/>
            <person name="Sun H."/>
            <person name="Tunlid A."/>
            <person name="Henrissat B."/>
            <person name="Grigoriev I.V."/>
            <person name="Hibbett D.S."/>
            <person name="Martin F."/>
        </authorList>
    </citation>
    <scope>NUCLEOTIDE SEQUENCE [LARGE SCALE GENOMIC DNA]</scope>
    <source>
        <strain evidence="10">Zn</strain>
    </source>
</reference>
<feature type="transmembrane region" description="Helical" evidence="7">
    <location>
        <begin position="319"/>
        <end position="340"/>
    </location>
</feature>
<feature type="transmembrane region" description="Helical" evidence="7">
    <location>
        <begin position="347"/>
        <end position="367"/>
    </location>
</feature>
<dbReference type="InterPro" id="IPR036259">
    <property type="entry name" value="MFS_trans_sf"/>
</dbReference>
<dbReference type="OrthoDB" id="6730379at2759"/>
<evidence type="ECO:0000256" key="5">
    <source>
        <dbReference type="ARBA" id="ARBA00023136"/>
    </source>
</evidence>
<feature type="transmembrane region" description="Helical" evidence="7">
    <location>
        <begin position="214"/>
        <end position="234"/>
    </location>
</feature>
<dbReference type="PANTHER" id="PTHR43791:SF70">
    <property type="entry name" value="MAJOR FACILITATOR SUPERFAMILY (MFS) PROFILE DOMAIN-CONTAINING PROTEIN"/>
    <property type="match status" value="1"/>
</dbReference>
<accession>A0A0C3DXC8</accession>
<feature type="transmembrane region" description="Helical" evidence="7">
    <location>
        <begin position="151"/>
        <end position="171"/>
    </location>
</feature>
<dbReference type="EMBL" id="KN832870">
    <property type="protein sequence ID" value="KIN06758.1"/>
    <property type="molecule type" value="Genomic_DNA"/>
</dbReference>
<dbReference type="Proteomes" id="UP000054321">
    <property type="component" value="Unassembled WGS sequence"/>
</dbReference>
<dbReference type="HOGENOM" id="CLU_001265_0_5_1"/>
<dbReference type="PANTHER" id="PTHR43791">
    <property type="entry name" value="PERMEASE-RELATED"/>
    <property type="match status" value="1"/>
</dbReference>
<sequence>MQSGVTQPKYQRGGGWSNRSGGGLDDNYELYKRIRDVEIDLAQNKKVLRKVDSRILPVLMVTYFLQYLDKNCINIASVYGLKTDNHLKGQEYSWLTTLFYIGYLVFQFPFGYLLQHLPIGRLLSASTLCWGIILITTPACKSFAGLATNRFLLGAFESAVNPGFVLLMSMWYTTSEQPLRIEAYYATIGISTMFSGLIGYAVGHIATGLPRWEYIFLIFGAITTAWGLCSLYLLPDSPSTARFLTLDDRTIAIERVAANRQGIKNRVFKPYQTIHMIRDPKTWILFIMAVSGQVPTAAVTSFASINISSFGFDTLSSNYMLIPGGAVQLFGMLLGGWVATKWAGMRCIVMLVANSICIIGSGLLVGLPDSNKWGRLVALWLCYLQNLGFSMSLTMISSNIAGYTKKQLTAAVVFIGFCIGNAVGPQTFISSQAPHYPVAYKAMLIAYTIKLLMVIVLYIYMWMFNKKRDKEQAAVPVSEKEAIEMGMHDLTEFENKGFRYSL</sequence>
<dbReference type="GO" id="GO:0016020">
    <property type="term" value="C:membrane"/>
    <property type="evidence" value="ECO:0007669"/>
    <property type="project" value="UniProtKB-SubCell"/>
</dbReference>
<evidence type="ECO:0000259" key="8">
    <source>
        <dbReference type="PROSITE" id="PS50850"/>
    </source>
</evidence>
<feature type="transmembrane region" description="Helical" evidence="7">
    <location>
        <begin position="183"/>
        <end position="202"/>
    </location>
</feature>
<dbReference type="PROSITE" id="PS50850">
    <property type="entry name" value="MFS"/>
    <property type="match status" value="1"/>
</dbReference>
<dbReference type="InterPro" id="IPR011701">
    <property type="entry name" value="MFS"/>
</dbReference>
<dbReference type="InParanoid" id="A0A0C3DXC8"/>
<keyword evidence="10" id="KW-1185">Reference proteome</keyword>
<dbReference type="FunFam" id="1.20.1250.20:FF:000064">
    <property type="entry name" value="MFS allantoate transporter"/>
    <property type="match status" value="1"/>
</dbReference>
<keyword evidence="2" id="KW-0813">Transport</keyword>
<protein>
    <recommendedName>
        <fullName evidence="8">Major facilitator superfamily (MFS) profile domain-containing protein</fullName>
    </recommendedName>
</protein>
<reference evidence="9 10" key="1">
    <citation type="submission" date="2014-04" db="EMBL/GenBank/DDBJ databases">
        <authorList>
            <consortium name="DOE Joint Genome Institute"/>
            <person name="Kuo A."/>
            <person name="Martino E."/>
            <person name="Perotto S."/>
            <person name="Kohler A."/>
            <person name="Nagy L.G."/>
            <person name="Floudas D."/>
            <person name="Copeland A."/>
            <person name="Barry K.W."/>
            <person name="Cichocki N."/>
            <person name="Veneault-Fourrey C."/>
            <person name="LaButti K."/>
            <person name="Lindquist E.A."/>
            <person name="Lipzen A."/>
            <person name="Lundell T."/>
            <person name="Morin E."/>
            <person name="Murat C."/>
            <person name="Sun H."/>
            <person name="Tunlid A."/>
            <person name="Henrissat B."/>
            <person name="Grigoriev I.V."/>
            <person name="Hibbett D.S."/>
            <person name="Martin F."/>
            <person name="Nordberg H.P."/>
            <person name="Cantor M.N."/>
            <person name="Hua S.X."/>
        </authorList>
    </citation>
    <scope>NUCLEOTIDE SEQUENCE [LARGE SCALE GENOMIC DNA]</scope>
    <source>
        <strain evidence="9 10">Zn</strain>
    </source>
</reference>
<keyword evidence="3 7" id="KW-0812">Transmembrane</keyword>
<feature type="transmembrane region" description="Helical" evidence="7">
    <location>
        <begin position="121"/>
        <end position="139"/>
    </location>
</feature>
<evidence type="ECO:0000256" key="4">
    <source>
        <dbReference type="ARBA" id="ARBA00022989"/>
    </source>
</evidence>
<dbReference type="AlphaFoldDB" id="A0A0C3DXC8"/>
<evidence type="ECO:0000256" key="6">
    <source>
        <dbReference type="ARBA" id="ARBA00037968"/>
    </source>
</evidence>
<gene>
    <name evidence="9" type="ORF">OIDMADRAFT_36562</name>
</gene>
<feature type="transmembrane region" description="Helical" evidence="7">
    <location>
        <begin position="283"/>
        <end position="307"/>
    </location>
</feature>